<evidence type="ECO:0000256" key="1">
    <source>
        <dbReference type="SAM" id="MobiDB-lite"/>
    </source>
</evidence>
<dbReference type="EMBL" id="MZNU01000247">
    <property type="protein sequence ID" value="OWP02171.1"/>
    <property type="molecule type" value="Genomic_DNA"/>
</dbReference>
<dbReference type="InParanoid" id="A0A218Z264"/>
<proteinExistence type="predicted"/>
<comment type="caution">
    <text evidence="2">The sequence shown here is derived from an EMBL/GenBank/DDBJ whole genome shotgun (WGS) entry which is preliminary data.</text>
</comment>
<gene>
    <name evidence="2" type="ORF">B2J93_3603</name>
</gene>
<dbReference type="Proteomes" id="UP000242519">
    <property type="component" value="Unassembled WGS sequence"/>
</dbReference>
<keyword evidence="3" id="KW-1185">Reference proteome</keyword>
<accession>A0A218Z264</accession>
<evidence type="ECO:0000313" key="3">
    <source>
        <dbReference type="Proteomes" id="UP000242519"/>
    </source>
</evidence>
<dbReference type="AlphaFoldDB" id="A0A218Z264"/>
<feature type="compositionally biased region" description="Basic and acidic residues" evidence="1">
    <location>
        <begin position="235"/>
        <end position="247"/>
    </location>
</feature>
<feature type="region of interest" description="Disordered" evidence="1">
    <location>
        <begin position="144"/>
        <end position="291"/>
    </location>
</feature>
<protein>
    <submittedName>
        <fullName evidence="2">Uncharacterized protein</fullName>
    </submittedName>
</protein>
<evidence type="ECO:0000313" key="2">
    <source>
        <dbReference type="EMBL" id="OWP02171.1"/>
    </source>
</evidence>
<organism evidence="2 3">
    <name type="scientific">Diplocarpon coronariae</name>
    <dbReference type="NCBI Taxonomy" id="2795749"/>
    <lineage>
        <taxon>Eukaryota</taxon>
        <taxon>Fungi</taxon>
        <taxon>Dikarya</taxon>
        <taxon>Ascomycota</taxon>
        <taxon>Pezizomycotina</taxon>
        <taxon>Leotiomycetes</taxon>
        <taxon>Helotiales</taxon>
        <taxon>Drepanopezizaceae</taxon>
        <taxon>Diplocarpon</taxon>
    </lineage>
</organism>
<reference evidence="2 3" key="1">
    <citation type="submission" date="2017-04" db="EMBL/GenBank/DDBJ databases">
        <title>Draft genome sequence of Marssonina coronaria NL1: causal agent of apple blotch.</title>
        <authorList>
            <person name="Cheng Q."/>
        </authorList>
    </citation>
    <scope>NUCLEOTIDE SEQUENCE [LARGE SCALE GENOMIC DNA]</scope>
    <source>
        <strain evidence="2 3">NL1</strain>
    </source>
</reference>
<sequence length="303" mass="32754">MAGAGFPALWGRVEEVRPGCMDGLDGGWWMMDSLDILDGLDGLDGIESMDSMDSMDGLDSMDSIDSIDNTIRRIRSLCIKSAVQMYQYNLTPHPTEHRCFHPLALICARDSFFLPGTMDPNKNQGRNLPSLHLARVSRASAPAIYPPRSYRSTPLPSAEKTAERRAGYSGPESPAGARTSSPSDAHATSADPPISPLPGEVRIPRRRPVQGKEFRGGDLPPARHRLPWHDSAPPDARETKPGGRRGADASCGRRNSTSRGEVKSSSSSSASALLPPYHQLTLNPGGGETRCLEKRRTCSLGAL</sequence>
<name>A0A218Z264_9HELO</name>